<reference evidence="1" key="3">
    <citation type="submission" date="2006-07" db="EMBL/GenBank/DDBJ databases">
        <authorList>
            <person name="Buell R."/>
        </authorList>
    </citation>
    <scope>NUCLEOTIDE SEQUENCE</scope>
</reference>
<reference evidence="1" key="2">
    <citation type="submission" date="2003-05" db="EMBL/GenBank/DDBJ databases">
        <authorList>
            <person name="Buell C.R."/>
            <person name="Wing R.A."/>
            <person name="McCombie W.R."/>
            <person name="Messing J."/>
            <person name="Yuan Q."/>
            <person name="Ouyang S."/>
        </authorList>
    </citation>
    <scope>NUCLEOTIDE SEQUENCE</scope>
</reference>
<protein>
    <submittedName>
        <fullName evidence="1">Uncharacterized protein</fullName>
    </submittedName>
</protein>
<name>Q10A39_ORYSJ</name>
<proteinExistence type="predicted"/>
<dbReference type="EMBL" id="DP000086">
    <property type="protein sequence ID" value="ABG65922.1"/>
    <property type="molecule type" value="Genomic_DNA"/>
</dbReference>
<gene>
    <name evidence="1" type="ordered locus">LOC_Os10g07986</name>
</gene>
<dbReference type="AlphaFoldDB" id="Q10A39"/>
<reference evidence="1" key="1">
    <citation type="journal article" date="2003" name="Science">
        <title>In-depth view of structure, activity, and evolution of rice chromosome 10.</title>
        <authorList>
            <consortium name="Rice Chromosome 10 Sequencing Consortium"/>
        </authorList>
    </citation>
    <scope>NUCLEOTIDE SEQUENCE [LARGE SCALE GENOMIC DNA]</scope>
</reference>
<evidence type="ECO:0000313" key="1">
    <source>
        <dbReference type="EMBL" id="ABG65922.1"/>
    </source>
</evidence>
<organism evidence="1">
    <name type="scientific">Oryza sativa subsp. japonica</name>
    <name type="common">Rice</name>
    <dbReference type="NCBI Taxonomy" id="39947"/>
    <lineage>
        <taxon>Eukaryota</taxon>
        <taxon>Viridiplantae</taxon>
        <taxon>Streptophyta</taxon>
        <taxon>Embryophyta</taxon>
        <taxon>Tracheophyta</taxon>
        <taxon>Spermatophyta</taxon>
        <taxon>Magnoliopsida</taxon>
        <taxon>Liliopsida</taxon>
        <taxon>Poales</taxon>
        <taxon>Poaceae</taxon>
        <taxon>BOP clade</taxon>
        <taxon>Oryzoideae</taxon>
        <taxon>Oryzeae</taxon>
        <taxon>Oryzinae</taxon>
        <taxon>Oryza</taxon>
        <taxon>Oryza sativa</taxon>
    </lineage>
</organism>
<accession>Q10A39</accession>
<sequence length="107" mass="12090">MEAQAEVYSSVCRSRAIASEIVEGVNVAVWQYREFSLQMQESVDIGFISLVHRTTRKKGFSSSLKVYDMIARKESNFVWWSQDEEITGIAESLVMVSLVEACWGSSV</sequence>